<organism evidence="4 5">
    <name type="scientific">Giardia intestinalis</name>
    <name type="common">Giardia lamblia</name>
    <dbReference type="NCBI Taxonomy" id="5741"/>
    <lineage>
        <taxon>Eukaryota</taxon>
        <taxon>Metamonada</taxon>
        <taxon>Diplomonadida</taxon>
        <taxon>Hexamitidae</taxon>
        <taxon>Giardiinae</taxon>
        <taxon>Giardia</taxon>
    </lineage>
</organism>
<feature type="transmembrane region" description="Helical" evidence="2">
    <location>
        <begin position="88"/>
        <end position="106"/>
    </location>
</feature>
<dbReference type="SUPFAM" id="SSF53474">
    <property type="entry name" value="alpha/beta-Hydrolases"/>
    <property type="match status" value="1"/>
</dbReference>
<evidence type="ECO:0000256" key="1">
    <source>
        <dbReference type="ARBA" id="ARBA00038097"/>
    </source>
</evidence>
<evidence type="ECO:0000256" key="2">
    <source>
        <dbReference type="SAM" id="Phobius"/>
    </source>
</evidence>
<dbReference type="EMBL" id="AHGT01000041">
    <property type="protein sequence ID" value="ESU36718.1"/>
    <property type="molecule type" value="Genomic_DNA"/>
</dbReference>
<dbReference type="VEuPathDB" id="GiardiaDB:DHA2_9503"/>
<dbReference type="GO" id="GO:0016787">
    <property type="term" value="F:hydrolase activity"/>
    <property type="evidence" value="ECO:0007669"/>
    <property type="project" value="UniProtKB-KW"/>
</dbReference>
<dbReference type="FunFam" id="3.40.50.1820:FF:001153">
    <property type="entry name" value="ENC6 protein"/>
    <property type="match status" value="1"/>
</dbReference>
<dbReference type="VEuPathDB" id="GiardiaDB:GL50581_3881"/>
<keyword evidence="2" id="KW-0472">Membrane</keyword>
<dbReference type="AlphaFoldDB" id="V6TCW2"/>
<dbReference type="Gene3D" id="3.40.50.1820">
    <property type="entry name" value="alpha/beta hydrolase"/>
    <property type="match status" value="1"/>
</dbReference>
<feature type="transmembrane region" description="Helical" evidence="2">
    <location>
        <begin position="6"/>
        <end position="21"/>
    </location>
</feature>
<reference evidence="4 5" key="2">
    <citation type="journal article" date="2013" name="Genome Biol. Evol.">
        <title>Genome sequencing of Giardia lamblia genotypes A2 and B isolates (DH and GS) and comparative analysis with the genomes of genotypes A1 and E (WB and Pig).</title>
        <authorList>
            <person name="Adam R.D."/>
            <person name="Dahlstrom E.W."/>
            <person name="Martens C.A."/>
            <person name="Bruno D.P."/>
            <person name="Barbian K.D."/>
            <person name="Ricklefs S.M."/>
            <person name="Hernandez M.M."/>
            <person name="Narla N.P."/>
            <person name="Patel R.B."/>
            <person name="Porcella S.F."/>
            <person name="Nash T.E."/>
        </authorList>
    </citation>
    <scope>NUCLEOTIDE SEQUENCE [LARGE SCALE GENOMIC DNA]</scope>
    <source>
        <strain evidence="4 5">DH</strain>
    </source>
</reference>
<dbReference type="InterPro" id="IPR029058">
    <property type="entry name" value="AB_hydrolase_fold"/>
</dbReference>
<dbReference type="VEuPathDB" id="GiardiaDB:GL50803_009503"/>
<dbReference type="PANTHER" id="PTHR42886">
    <property type="entry name" value="RE40534P-RELATED"/>
    <property type="match status" value="1"/>
</dbReference>
<sequence length="350" mass="39944">MPSTWALAPVFGPFFLSRYLLQKLKKRRYNVSSPFGTNKLRQKMEHGHDSSDPIEEYFLPREKVSFISVEGYQQVKLFRSIKDKSGPWVLFLHGLTFYTDICAAFLNKLSRKHNVLSFDWPGVGGTDPSRNDIYTPQELLGFAEKVVEAAEPGLPGRGLSIVGHSMGGLMSLILATHYLKQGFDIKNVIMLAPAGVKVHKWMTHRLLTTPIIGPVLNFIFKRFPDATAKRIVYETRYNFHYMPKHMEEALWEPFKKSMLRDTRVTAARTLAFAQFPWENHEELFIELDRSKVNAIVVLAGRDITIDTPATERFLRTKCSSISIQVYPDYTHDLVACNADVITEYISAVLP</sequence>
<dbReference type="VEuPathDB" id="GiardiaDB:QR46_1846"/>
<evidence type="ECO:0000313" key="4">
    <source>
        <dbReference type="EMBL" id="ESU36718.1"/>
    </source>
</evidence>
<feature type="domain" description="AB hydrolase-1" evidence="3">
    <location>
        <begin position="89"/>
        <end position="303"/>
    </location>
</feature>
<dbReference type="InterPro" id="IPR000073">
    <property type="entry name" value="AB_hydrolase_1"/>
</dbReference>
<keyword evidence="4" id="KW-0378">Hydrolase</keyword>
<keyword evidence="2" id="KW-0812">Transmembrane</keyword>
<dbReference type="PANTHER" id="PTHR42886:SF29">
    <property type="entry name" value="PUMMELIG, ISOFORM A"/>
    <property type="match status" value="1"/>
</dbReference>
<proteinExistence type="inferred from homology"/>
<dbReference type="Pfam" id="PF12697">
    <property type="entry name" value="Abhydrolase_6"/>
    <property type="match status" value="1"/>
</dbReference>
<name>V6TCW2_GIAIN</name>
<dbReference type="Proteomes" id="UP000018320">
    <property type="component" value="Unassembled WGS sequence"/>
</dbReference>
<evidence type="ECO:0000259" key="3">
    <source>
        <dbReference type="Pfam" id="PF12697"/>
    </source>
</evidence>
<protein>
    <submittedName>
        <fullName evidence="4">Putative alpha/beta hydrolase fold family protein</fullName>
    </submittedName>
</protein>
<accession>V6TCW2</accession>
<comment type="similarity">
    <text evidence="1">Belongs to the peptidase S33 family. ABHD4/ABHD5 subfamily.</text>
</comment>
<keyword evidence="2" id="KW-1133">Transmembrane helix</keyword>
<gene>
    <name evidence="4" type="ORF">DHA2_9503</name>
</gene>
<reference evidence="5" key="1">
    <citation type="submission" date="2012-02" db="EMBL/GenBank/DDBJ databases">
        <title>Genome sequencing of Giardia lamblia Genotypes A2 and B isolates (DH and GS) and comparative analysis with the genomes of Genotypes A1 and E (WB and Pig).</title>
        <authorList>
            <person name="Adam R."/>
            <person name="Dahlstrom E."/>
            <person name="Martens C."/>
            <person name="Bruno D."/>
            <person name="Barbian K."/>
            <person name="Porcella S.F."/>
            <person name="Nash T."/>
        </authorList>
    </citation>
    <scope>NUCLEOTIDE SEQUENCE</scope>
    <source>
        <strain evidence="5">DH</strain>
    </source>
</reference>
<comment type="caution">
    <text evidence="4">The sequence shown here is derived from an EMBL/GenBank/DDBJ whole genome shotgun (WGS) entry which is preliminary data.</text>
</comment>
<evidence type="ECO:0000313" key="5">
    <source>
        <dbReference type="Proteomes" id="UP000018320"/>
    </source>
</evidence>